<dbReference type="InterPro" id="IPR022344">
    <property type="entry name" value="GTA_major-tail"/>
</dbReference>
<dbReference type="Proteomes" id="UP000824243">
    <property type="component" value="Unassembled WGS sequence"/>
</dbReference>
<protein>
    <submittedName>
        <fullName evidence="2">Phage major tail protein, TP901-1 family</fullName>
    </submittedName>
</protein>
<feature type="domain" description="S-layer protein SbsC C-terminal" evidence="1">
    <location>
        <begin position="188"/>
        <end position="267"/>
    </location>
</feature>
<dbReference type="InterPro" id="IPR011855">
    <property type="entry name" value="Phgtail_TP901_1"/>
</dbReference>
<dbReference type="EMBL" id="DXFA01000128">
    <property type="protein sequence ID" value="HIX48813.1"/>
    <property type="molecule type" value="Genomic_DNA"/>
</dbReference>
<comment type="caution">
    <text evidence="2">The sequence shown here is derived from an EMBL/GenBank/DDBJ whole genome shotgun (WGS) entry which is preliminary data.</text>
</comment>
<reference evidence="2" key="2">
    <citation type="submission" date="2021-04" db="EMBL/GenBank/DDBJ databases">
        <authorList>
            <person name="Gilroy R."/>
        </authorList>
    </citation>
    <scope>NUCLEOTIDE SEQUENCE</scope>
    <source>
        <strain evidence="2">ChiSjej5B23-15282</strain>
    </source>
</reference>
<dbReference type="Pfam" id="PF18316">
    <property type="entry name" value="S-l_SbsC_C"/>
    <property type="match status" value="1"/>
</dbReference>
<sequence>MKNREFMKLQLFANDNNAYCDFSSTVAKALAGKDILLAIWNATGDKLLAISGQQGLTINRSADSIEITSKDTEGGWKSKISGMKEWSIDNDGIYVPNDESHTILSQAFENGDPVCLKVVNGKTKKGMFGGLAVITDYPLEAPYDDSVTYSLTFEGMGKLVDLSLSPVSPDTMPDGSAAIEALTVVSVAGDSAGQTNVYVNPAKGGSNKYFYKTGEAPLAYPGYGEVISQTTWDGEAAITATTGNQVMIIETDSAGKALKAGVATVTAKA</sequence>
<dbReference type="PRINTS" id="PR01996">
    <property type="entry name" value="MTP1FAMILY"/>
</dbReference>
<dbReference type="Gene3D" id="4.10.410.40">
    <property type="match status" value="1"/>
</dbReference>
<dbReference type="Pfam" id="PF06199">
    <property type="entry name" value="Phage_tail_2"/>
    <property type="match status" value="1"/>
</dbReference>
<proteinExistence type="predicted"/>
<dbReference type="AlphaFoldDB" id="A0A9D1VXT0"/>
<dbReference type="NCBIfam" id="TIGR02126">
    <property type="entry name" value="phgtail_TP901_1"/>
    <property type="match status" value="1"/>
</dbReference>
<gene>
    <name evidence="2" type="ORF">H9981_07380</name>
</gene>
<reference evidence="2" key="1">
    <citation type="journal article" date="2021" name="PeerJ">
        <title>Extensive microbial diversity within the chicken gut microbiome revealed by metagenomics and culture.</title>
        <authorList>
            <person name="Gilroy R."/>
            <person name="Ravi A."/>
            <person name="Getino M."/>
            <person name="Pursley I."/>
            <person name="Horton D.L."/>
            <person name="Alikhan N.F."/>
            <person name="Baker D."/>
            <person name="Gharbi K."/>
            <person name="Hall N."/>
            <person name="Watson M."/>
            <person name="Adriaenssens E.M."/>
            <person name="Foster-Nyarko E."/>
            <person name="Jarju S."/>
            <person name="Secka A."/>
            <person name="Antonio M."/>
            <person name="Oren A."/>
            <person name="Chaudhuri R.R."/>
            <person name="La Ragione R."/>
            <person name="Hildebrand F."/>
            <person name="Pallen M.J."/>
        </authorList>
    </citation>
    <scope>NUCLEOTIDE SEQUENCE</scope>
    <source>
        <strain evidence="2">ChiSjej5B23-15282</strain>
    </source>
</reference>
<dbReference type="InterPro" id="IPR040751">
    <property type="entry name" value="SbsC_C"/>
</dbReference>
<evidence type="ECO:0000313" key="3">
    <source>
        <dbReference type="Proteomes" id="UP000824243"/>
    </source>
</evidence>
<evidence type="ECO:0000313" key="2">
    <source>
        <dbReference type="EMBL" id="HIX48813.1"/>
    </source>
</evidence>
<organism evidence="2 3">
    <name type="scientific">Candidatus Mediterraneibacter caccavium</name>
    <dbReference type="NCBI Taxonomy" id="2838661"/>
    <lineage>
        <taxon>Bacteria</taxon>
        <taxon>Bacillati</taxon>
        <taxon>Bacillota</taxon>
        <taxon>Clostridia</taxon>
        <taxon>Lachnospirales</taxon>
        <taxon>Lachnospiraceae</taxon>
        <taxon>Mediterraneibacter</taxon>
    </lineage>
</organism>
<name>A0A9D1VXT0_9FIRM</name>
<accession>A0A9D1VXT0</accession>
<evidence type="ECO:0000259" key="1">
    <source>
        <dbReference type="Pfam" id="PF18316"/>
    </source>
</evidence>